<protein>
    <submittedName>
        <fullName evidence="2">Uncharacterized protein</fullName>
    </submittedName>
</protein>
<evidence type="ECO:0000313" key="3">
    <source>
        <dbReference type="Proteomes" id="UP000031668"/>
    </source>
</evidence>
<dbReference type="EMBL" id="JWZT01004192">
    <property type="protein sequence ID" value="KII64589.1"/>
    <property type="molecule type" value="Genomic_DNA"/>
</dbReference>
<accession>A0A0C2IGZ0</accession>
<reference evidence="2 3" key="1">
    <citation type="journal article" date="2014" name="Genome Biol. Evol.">
        <title>The genome of the myxosporean Thelohanellus kitauei shows adaptations to nutrient acquisition within its fish host.</title>
        <authorList>
            <person name="Yang Y."/>
            <person name="Xiong J."/>
            <person name="Zhou Z."/>
            <person name="Huo F."/>
            <person name="Miao W."/>
            <person name="Ran C."/>
            <person name="Liu Y."/>
            <person name="Zhang J."/>
            <person name="Feng J."/>
            <person name="Wang M."/>
            <person name="Wang M."/>
            <person name="Wang L."/>
            <person name="Yao B."/>
        </authorList>
    </citation>
    <scope>NUCLEOTIDE SEQUENCE [LARGE SCALE GENOMIC DNA]</scope>
    <source>
        <strain evidence="2">Wuqing</strain>
    </source>
</reference>
<proteinExistence type="predicted"/>
<keyword evidence="3" id="KW-1185">Reference proteome</keyword>
<name>A0A0C2IGZ0_THEKT</name>
<evidence type="ECO:0000313" key="2">
    <source>
        <dbReference type="EMBL" id="KII64589.1"/>
    </source>
</evidence>
<dbReference type="Proteomes" id="UP000031668">
    <property type="component" value="Unassembled WGS sequence"/>
</dbReference>
<organism evidence="2 3">
    <name type="scientific">Thelohanellus kitauei</name>
    <name type="common">Myxosporean</name>
    <dbReference type="NCBI Taxonomy" id="669202"/>
    <lineage>
        <taxon>Eukaryota</taxon>
        <taxon>Metazoa</taxon>
        <taxon>Cnidaria</taxon>
        <taxon>Myxozoa</taxon>
        <taxon>Myxosporea</taxon>
        <taxon>Bivalvulida</taxon>
        <taxon>Platysporina</taxon>
        <taxon>Myxobolidae</taxon>
        <taxon>Thelohanellus</taxon>
    </lineage>
</organism>
<evidence type="ECO:0000256" key="1">
    <source>
        <dbReference type="SAM" id="MobiDB-lite"/>
    </source>
</evidence>
<dbReference type="AlphaFoldDB" id="A0A0C2IGZ0"/>
<sequence>MASPAPPVNTKTSPKRVSSTDYLSPERNDLDSMIPLALQIFPYTSTKYSPARIVYGSEINLTVDFFTKGGYHEPHHDCEETPVKVKKIPEDLHYIFEKPTFQNRETVLVKNQNPTKVERLFEGPKELIKCFHPYCIRQPLLGERKIKNSTISYSFLPQENENFALRKDESANVPSWYSRIRKEVPRSHI</sequence>
<gene>
    <name evidence="2" type="ORF">RF11_15634</name>
</gene>
<feature type="region of interest" description="Disordered" evidence="1">
    <location>
        <begin position="1"/>
        <end position="24"/>
    </location>
</feature>
<comment type="caution">
    <text evidence="2">The sequence shown here is derived from an EMBL/GenBank/DDBJ whole genome shotgun (WGS) entry which is preliminary data.</text>
</comment>
<feature type="compositionally biased region" description="Polar residues" evidence="1">
    <location>
        <begin position="9"/>
        <end position="22"/>
    </location>
</feature>